<keyword evidence="3" id="KW-0633">Potassium transport</keyword>
<dbReference type="OrthoDB" id="415460at2759"/>
<dbReference type="GO" id="GO:0005251">
    <property type="term" value="F:delayed rectifier potassium channel activity"/>
    <property type="evidence" value="ECO:0007669"/>
    <property type="project" value="TreeGrafter"/>
</dbReference>
<dbReference type="GO" id="GO:0051260">
    <property type="term" value="P:protein homooligomerization"/>
    <property type="evidence" value="ECO:0007669"/>
    <property type="project" value="InterPro"/>
</dbReference>
<evidence type="ECO:0000313" key="16">
    <source>
        <dbReference type="EMBL" id="PFX32745.1"/>
    </source>
</evidence>
<feature type="compositionally biased region" description="Polar residues" evidence="13">
    <location>
        <begin position="632"/>
        <end position="641"/>
    </location>
</feature>
<protein>
    <submittedName>
        <fullName evidence="16">Potassium voltage-gated channel subfamily A member 1</fullName>
    </submittedName>
</protein>
<evidence type="ECO:0000256" key="11">
    <source>
        <dbReference type="ARBA" id="ARBA00023303"/>
    </source>
</evidence>
<dbReference type="PRINTS" id="PR01491">
    <property type="entry name" value="KVCHANNEL"/>
</dbReference>
<evidence type="ECO:0000256" key="2">
    <source>
        <dbReference type="ARBA" id="ARBA00022448"/>
    </source>
</evidence>
<dbReference type="Pfam" id="PF00520">
    <property type="entry name" value="Ion_trans"/>
    <property type="match status" value="1"/>
</dbReference>
<dbReference type="PANTHER" id="PTHR11537:SF113">
    <property type="entry name" value="POTASSIUM VOLTAGE-GATED CHANNEL PROTEIN SHAKER"/>
    <property type="match status" value="1"/>
</dbReference>
<feature type="compositionally biased region" description="Basic and acidic residues" evidence="13">
    <location>
        <begin position="437"/>
        <end position="452"/>
    </location>
</feature>
<evidence type="ECO:0000256" key="5">
    <source>
        <dbReference type="ARBA" id="ARBA00022826"/>
    </source>
</evidence>
<dbReference type="SMART" id="SM00225">
    <property type="entry name" value="BTB"/>
    <property type="match status" value="1"/>
</dbReference>
<dbReference type="InterPro" id="IPR000210">
    <property type="entry name" value="BTB/POZ_dom"/>
</dbReference>
<comment type="caution">
    <text evidence="16">The sequence shown here is derived from an EMBL/GenBank/DDBJ whole genome shotgun (WGS) entry which is preliminary data.</text>
</comment>
<feature type="transmembrane region" description="Helical" evidence="14">
    <location>
        <begin position="196"/>
        <end position="214"/>
    </location>
</feature>
<evidence type="ECO:0000259" key="15">
    <source>
        <dbReference type="SMART" id="SM00225"/>
    </source>
</evidence>
<evidence type="ECO:0000256" key="8">
    <source>
        <dbReference type="ARBA" id="ARBA00022989"/>
    </source>
</evidence>
<dbReference type="Pfam" id="PF02214">
    <property type="entry name" value="BTB_2"/>
    <property type="match status" value="1"/>
</dbReference>
<dbReference type="InterPro" id="IPR005821">
    <property type="entry name" value="Ion_trans_dom"/>
</dbReference>
<evidence type="ECO:0000313" key="17">
    <source>
        <dbReference type="Proteomes" id="UP000225706"/>
    </source>
</evidence>
<evidence type="ECO:0000256" key="12">
    <source>
        <dbReference type="SAM" id="Coils"/>
    </source>
</evidence>
<feature type="coiled-coil region" evidence="12">
    <location>
        <begin position="528"/>
        <end position="555"/>
    </location>
</feature>
<keyword evidence="2" id="KW-0813">Transport</keyword>
<dbReference type="Gene3D" id="3.30.710.10">
    <property type="entry name" value="Potassium Channel Kv1.1, Chain A"/>
    <property type="match status" value="1"/>
</dbReference>
<feature type="region of interest" description="Disordered" evidence="13">
    <location>
        <begin position="411"/>
        <end position="520"/>
    </location>
</feature>
<sequence length="641" mass="73280">MLSYINKLSTTSDTAEMKSALRATNDFRVGPKLYSKNYNQRASFPPEALSSLGDSASEDRRLYDTRVKINISGKVYETLYSTLAKFPNTLLGNPSKREQYFDQTRQEYFFNRNRNAFDAILFYYQSNGLLTRPNNVRLQEFCDELNFFQIEEEIVNEFKRDECGIEDEDDEEVVLPSNAILAKLWLWLEYPKYSKVAKLFAVFSVTFIAIYIYVLCAEKIDGDRTDTNSTESSGYQGKHLTSMHDILESVCISWFTLEFILRLISCPNKLRFILNILNIIDLASILPYYFELSLGEFEGDNFINATRLLIRVSRLSKLARHLDELTVLAKTVRSTWRELVMILFFILITTAIFSGWTFYVEYEEQKSFSSIPATAWFVIISMTNVGYGDMVPVTLMGKLLGAICAIADSREYEDEEADEEETEDVRDSEGEEDQDDSDNRDSKGRAGDEEVVKIPGRSSDINEEAEEVEDEEKGYNEEEGEEEEEEDGEEEGDEGENTQDHRMMDGDEGGMPLPDNDVEVYSPEQTGIEDFQRKVEEVNKANEIMQMTIDEMKRKIDEALNPNNENGLGSSDTSVDSKAALDGTDESYKHRYSNIINSYEEDTTRHLQQADAPQETSRGDAVARQYSEIGEDTNTAPDEDH</sequence>
<dbReference type="PRINTS" id="PR00169">
    <property type="entry name" value="KCHANNEL"/>
</dbReference>
<evidence type="ECO:0000256" key="4">
    <source>
        <dbReference type="ARBA" id="ARBA00022692"/>
    </source>
</evidence>
<dbReference type="GO" id="GO:0008076">
    <property type="term" value="C:voltage-gated potassium channel complex"/>
    <property type="evidence" value="ECO:0007669"/>
    <property type="project" value="InterPro"/>
</dbReference>
<proteinExistence type="predicted"/>
<gene>
    <name evidence="16" type="primary">Kcna1</name>
    <name evidence="16" type="ORF">AWC38_SpisGene2385</name>
</gene>
<dbReference type="PRINTS" id="PR01496">
    <property type="entry name" value="SHAKERCHANEL"/>
</dbReference>
<organism evidence="16 17">
    <name type="scientific">Stylophora pistillata</name>
    <name type="common">Smooth cauliflower coral</name>
    <dbReference type="NCBI Taxonomy" id="50429"/>
    <lineage>
        <taxon>Eukaryota</taxon>
        <taxon>Metazoa</taxon>
        <taxon>Cnidaria</taxon>
        <taxon>Anthozoa</taxon>
        <taxon>Hexacorallia</taxon>
        <taxon>Scleractinia</taxon>
        <taxon>Astrocoeniina</taxon>
        <taxon>Pocilloporidae</taxon>
        <taxon>Stylophora</taxon>
    </lineage>
</organism>
<reference evidence="17" key="1">
    <citation type="journal article" date="2017" name="bioRxiv">
        <title>Comparative analysis of the genomes of Stylophora pistillata and Acropora digitifera provides evidence for extensive differences between species of corals.</title>
        <authorList>
            <person name="Voolstra C.R."/>
            <person name="Li Y."/>
            <person name="Liew Y.J."/>
            <person name="Baumgarten S."/>
            <person name="Zoccola D."/>
            <person name="Flot J.-F."/>
            <person name="Tambutte S."/>
            <person name="Allemand D."/>
            <person name="Aranda M."/>
        </authorList>
    </citation>
    <scope>NUCLEOTIDE SEQUENCE [LARGE SCALE GENOMIC DNA]</scope>
</reference>
<dbReference type="SUPFAM" id="SSF54695">
    <property type="entry name" value="POZ domain"/>
    <property type="match status" value="1"/>
</dbReference>
<keyword evidence="12" id="KW-0175">Coiled coil</keyword>
<dbReference type="InterPro" id="IPR011333">
    <property type="entry name" value="SKP1/BTB/POZ_sf"/>
</dbReference>
<evidence type="ECO:0000256" key="1">
    <source>
        <dbReference type="ARBA" id="ARBA00004141"/>
    </source>
</evidence>
<feature type="region of interest" description="Disordered" evidence="13">
    <location>
        <begin position="600"/>
        <end position="641"/>
    </location>
</feature>
<dbReference type="Gene3D" id="1.10.287.70">
    <property type="match status" value="1"/>
</dbReference>
<dbReference type="FunFam" id="3.30.710.10:FF:000157">
    <property type="entry name" value="Potassium channel"/>
    <property type="match status" value="1"/>
</dbReference>
<dbReference type="InterPro" id="IPR003968">
    <property type="entry name" value="K_chnl_volt-dep_Kv"/>
</dbReference>
<dbReference type="EMBL" id="LSMT01000019">
    <property type="protein sequence ID" value="PFX32745.1"/>
    <property type="molecule type" value="Genomic_DNA"/>
</dbReference>
<dbReference type="InterPro" id="IPR003972">
    <property type="entry name" value="K_chnl_volt-dep_Kv1"/>
</dbReference>
<feature type="compositionally biased region" description="Acidic residues" evidence="13">
    <location>
        <begin position="411"/>
        <end position="436"/>
    </location>
</feature>
<dbReference type="InterPro" id="IPR003131">
    <property type="entry name" value="T1-type_BTB"/>
</dbReference>
<keyword evidence="9" id="KW-0406">Ion transport</keyword>
<dbReference type="Gene3D" id="1.20.120.350">
    <property type="entry name" value="Voltage-gated potassium channels. Chain C"/>
    <property type="match status" value="1"/>
</dbReference>
<feature type="domain" description="BTB" evidence="15">
    <location>
        <begin position="65"/>
        <end position="165"/>
    </location>
</feature>
<keyword evidence="4 14" id="KW-0812">Transmembrane</keyword>
<evidence type="ECO:0000256" key="10">
    <source>
        <dbReference type="ARBA" id="ARBA00023136"/>
    </source>
</evidence>
<dbReference type="InterPro" id="IPR027359">
    <property type="entry name" value="Volt_channel_dom_sf"/>
</dbReference>
<keyword evidence="7" id="KW-0630">Potassium</keyword>
<dbReference type="Proteomes" id="UP000225706">
    <property type="component" value="Unassembled WGS sequence"/>
</dbReference>
<dbReference type="GO" id="GO:0001508">
    <property type="term" value="P:action potential"/>
    <property type="evidence" value="ECO:0007669"/>
    <property type="project" value="TreeGrafter"/>
</dbReference>
<keyword evidence="17" id="KW-1185">Reference proteome</keyword>
<keyword evidence="10 14" id="KW-0472">Membrane</keyword>
<keyword evidence="11" id="KW-0407">Ion channel</keyword>
<evidence type="ECO:0000256" key="6">
    <source>
        <dbReference type="ARBA" id="ARBA00022882"/>
    </source>
</evidence>
<name>A0A2B4SWF7_STYPI</name>
<evidence type="ECO:0000256" key="3">
    <source>
        <dbReference type="ARBA" id="ARBA00022538"/>
    </source>
</evidence>
<accession>A0A2B4SWF7</accession>
<feature type="transmembrane region" description="Helical" evidence="14">
    <location>
        <begin position="339"/>
        <end position="360"/>
    </location>
</feature>
<dbReference type="InterPro" id="IPR028325">
    <property type="entry name" value="VG_K_chnl"/>
</dbReference>
<evidence type="ECO:0000256" key="14">
    <source>
        <dbReference type="SAM" id="Phobius"/>
    </source>
</evidence>
<evidence type="ECO:0000256" key="13">
    <source>
        <dbReference type="SAM" id="MobiDB-lite"/>
    </source>
</evidence>
<feature type="compositionally biased region" description="Acidic residues" evidence="13">
    <location>
        <begin position="461"/>
        <end position="497"/>
    </location>
</feature>
<comment type="subcellular location">
    <subcellularLocation>
        <location evidence="1">Membrane</location>
        <topology evidence="1">Multi-pass membrane protein</topology>
    </subcellularLocation>
</comment>
<dbReference type="PANTHER" id="PTHR11537">
    <property type="entry name" value="VOLTAGE-GATED POTASSIUM CHANNEL"/>
    <property type="match status" value="1"/>
</dbReference>
<keyword evidence="6" id="KW-0851">Voltage-gated channel</keyword>
<dbReference type="STRING" id="50429.A0A2B4SWF7"/>
<keyword evidence="5" id="KW-0631">Potassium channel</keyword>
<evidence type="ECO:0000256" key="9">
    <source>
        <dbReference type="ARBA" id="ARBA00023065"/>
    </source>
</evidence>
<dbReference type="AlphaFoldDB" id="A0A2B4SWF7"/>
<keyword evidence="8 14" id="KW-1133">Transmembrane helix</keyword>
<evidence type="ECO:0000256" key="7">
    <source>
        <dbReference type="ARBA" id="ARBA00022958"/>
    </source>
</evidence>
<dbReference type="SUPFAM" id="SSF81324">
    <property type="entry name" value="Voltage-gated potassium channels"/>
    <property type="match status" value="1"/>
</dbReference>